<reference evidence="9 10" key="1">
    <citation type="journal article" date="2015" name="BMC Genomics">
        <title>Genome mining reveals unlocked bioactive potential of marine Gram-negative bacteria.</title>
        <authorList>
            <person name="Machado H."/>
            <person name="Sonnenschein E.C."/>
            <person name="Melchiorsen J."/>
            <person name="Gram L."/>
        </authorList>
    </citation>
    <scope>NUCLEOTIDE SEQUENCE [LARGE SCALE GENOMIC DNA]</scope>
    <source>
        <strain evidence="9 10">S2471</strain>
    </source>
</reference>
<gene>
    <name evidence="9" type="ORF">TW77_14165</name>
</gene>
<sequence length="338" mass="37137">MIRGYFYQPSSSRVQEAVARLSGNRVAIYTGDECLRETMQDTLSVSAHLPGQASELTFTDGARFVPLDVTHRWSFQSGKSSLLASLESNLVLIVCALVATPVLLYALLFKLVPEIAVTAVEAMPDAVVEQMGQQSMVLIERAALSPSELSAEQQQAVRDLWQDTLAQLDLSADKYRIDVYRSDHFGANAFALPHGQVVVTDELALLLAEHPNALRAILLHEIGHVERMHSVRLASQAAVASIAIAMLIGDMDIVAEVVLGSGSALMDLQFSQNMEWEADNYALVQLARLGYSGEDFAQALESLVSLDEDEEHSWLKYLSTHPSLQERIEHARTHTPAL</sequence>
<dbReference type="Proteomes" id="UP000033452">
    <property type="component" value="Unassembled WGS sequence"/>
</dbReference>
<comment type="caution">
    <text evidence="9">The sequence shown here is derived from an EMBL/GenBank/DDBJ whole genome shotgun (WGS) entry which is preliminary data.</text>
</comment>
<dbReference type="EMBL" id="JXYA01000031">
    <property type="protein sequence ID" value="KJZ07988.1"/>
    <property type="molecule type" value="Genomic_DNA"/>
</dbReference>
<keyword evidence="2" id="KW-0479">Metal-binding</keyword>
<evidence type="ECO:0000256" key="4">
    <source>
        <dbReference type="ARBA" id="ARBA00022833"/>
    </source>
</evidence>
<dbReference type="InterPro" id="IPR001915">
    <property type="entry name" value="Peptidase_M48"/>
</dbReference>
<dbReference type="OrthoDB" id="9810445at2"/>
<dbReference type="Gene3D" id="3.30.2010.10">
    <property type="entry name" value="Metalloproteases ('zincins'), catalytic domain"/>
    <property type="match status" value="1"/>
</dbReference>
<evidence type="ECO:0000259" key="7">
    <source>
        <dbReference type="Pfam" id="PF01435"/>
    </source>
</evidence>
<keyword evidence="10" id="KW-1185">Reference proteome</keyword>
<dbReference type="Pfam" id="PF23368">
    <property type="entry name" value="DUF7092"/>
    <property type="match status" value="1"/>
</dbReference>
<evidence type="ECO:0000256" key="2">
    <source>
        <dbReference type="ARBA" id="ARBA00022723"/>
    </source>
</evidence>
<dbReference type="GO" id="GO:0051603">
    <property type="term" value="P:proteolysis involved in protein catabolic process"/>
    <property type="evidence" value="ECO:0007669"/>
    <property type="project" value="TreeGrafter"/>
</dbReference>
<accession>A0A0F4QJW3</accession>
<comment type="similarity">
    <text evidence="6">Belongs to the peptidase M48 family.</text>
</comment>
<name>A0A0F4QJW3_9GAMM</name>
<keyword evidence="3 6" id="KW-0378">Hydrolase</keyword>
<dbReference type="GO" id="GO:0016020">
    <property type="term" value="C:membrane"/>
    <property type="evidence" value="ECO:0007669"/>
    <property type="project" value="TreeGrafter"/>
</dbReference>
<keyword evidence="4 6" id="KW-0862">Zinc</keyword>
<dbReference type="CDD" id="cd07332">
    <property type="entry name" value="M48C_Oma1_like"/>
    <property type="match status" value="1"/>
</dbReference>
<dbReference type="PANTHER" id="PTHR22726:SF24">
    <property type="entry name" value="M48 FAMILY METALLOPEPTIDASE"/>
    <property type="match status" value="1"/>
</dbReference>
<dbReference type="GO" id="GO:0046872">
    <property type="term" value="F:metal ion binding"/>
    <property type="evidence" value="ECO:0007669"/>
    <property type="project" value="UniProtKB-KW"/>
</dbReference>
<evidence type="ECO:0000256" key="6">
    <source>
        <dbReference type="RuleBase" id="RU003983"/>
    </source>
</evidence>
<dbReference type="PATRIC" id="fig|43658.5.peg.2995"/>
<comment type="cofactor">
    <cofactor evidence="6">
        <name>Zn(2+)</name>
        <dbReference type="ChEBI" id="CHEBI:29105"/>
    </cofactor>
    <text evidence="6">Binds 1 zinc ion per subunit.</text>
</comment>
<dbReference type="RefSeq" id="WP_046005627.1">
    <property type="nucleotide sequence ID" value="NZ_JXYA01000031.1"/>
</dbReference>
<dbReference type="GO" id="GO:0004222">
    <property type="term" value="F:metalloendopeptidase activity"/>
    <property type="evidence" value="ECO:0007669"/>
    <property type="project" value="InterPro"/>
</dbReference>
<evidence type="ECO:0000313" key="10">
    <source>
        <dbReference type="Proteomes" id="UP000033452"/>
    </source>
</evidence>
<evidence type="ECO:0000259" key="8">
    <source>
        <dbReference type="Pfam" id="PF23368"/>
    </source>
</evidence>
<evidence type="ECO:0000256" key="5">
    <source>
        <dbReference type="ARBA" id="ARBA00023049"/>
    </source>
</evidence>
<feature type="domain" description="DUF7092" evidence="8">
    <location>
        <begin position="1"/>
        <end position="67"/>
    </location>
</feature>
<dbReference type="AlphaFoldDB" id="A0A0F4QJW3"/>
<dbReference type="InterPro" id="IPR051156">
    <property type="entry name" value="Mito/Outer_Membr_Metalloprot"/>
</dbReference>
<keyword evidence="1 6" id="KW-0645">Protease</keyword>
<organism evidence="9 10">
    <name type="scientific">Pseudoalteromonas rubra</name>
    <dbReference type="NCBI Taxonomy" id="43658"/>
    <lineage>
        <taxon>Bacteria</taxon>
        <taxon>Pseudomonadati</taxon>
        <taxon>Pseudomonadota</taxon>
        <taxon>Gammaproteobacteria</taxon>
        <taxon>Alteromonadales</taxon>
        <taxon>Pseudoalteromonadaceae</taxon>
        <taxon>Pseudoalteromonas</taxon>
    </lineage>
</organism>
<evidence type="ECO:0000313" key="9">
    <source>
        <dbReference type="EMBL" id="KJZ07988.1"/>
    </source>
</evidence>
<dbReference type="PANTHER" id="PTHR22726">
    <property type="entry name" value="METALLOENDOPEPTIDASE OMA1"/>
    <property type="match status" value="1"/>
</dbReference>
<evidence type="ECO:0000256" key="3">
    <source>
        <dbReference type="ARBA" id="ARBA00022801"/>
    </source>
</evidence>
<evidence type="ECO:0000256" key="1">
    <source>
        <dbReference type="ARBA" id="ARBA00022670"/>
    </source>
</evidence>
<keyword evidence="5 6" id="KW-0482">Metalloprotease</keyword>
<feature type="domain" description="Peptidase M48" evidence="7">
    <location>
        <begin position="153"/>
        <end position="333"/>
    </location>
</feature>
<dbReference type="Pfam" id="PF01435">
    <property type="entry name" value="Peptidase_M48"/>
    <property type="match status" value="1"/>
</dbReference>
<dbReference type="InterPro" id="IPR055518">
    <property type="entry name" value="DUF7092"/>
</dbReference>
<proteinExistence type="inferred from homology"/>
<protein>
    <submittedName>
        <fullName evidence="9">Peptidase</fullName>
    </submittedName>
</protein>